<gene>
    <name evidence="3" type="ORF">ODALV1_LOCUS505</name>
</gene>
<accession>A0ABP1PIV7</accession>
<dbReference type="SUPFAM" id="SSF57667">
    <property type="entry name" value="beta-beta-alpha zinc fingers"/>
    <property type="match status" value="2"/>
</dbReference>
<dbReference type="PROSITE" id="PS50157">
    <property type="entry name" value="ZINC_FINGER_C2H2_2"/>
    <property type="match status" value="1"/>
</dbReference>
<protein>
    <recommendedName>
        <fullName evidence="2">C2H2-type domain-containing protein</fullName>
    </recommendedName>
</protein>
<dbReference type="EMBL" id="CAXLJM020000002">
    <property type="protein sequence ID" value="CAL8068873.1"/>
    <property type="molecule type" value="Genomic_DNA"/>
</dbReference>
<evidence type="ECO:0000256" key="1">
    <source>
        <dbReference type="PROSITE-ProRule" id="PRU00042"/>
    </source>
</evidence>
<keyword evidence="1" id="KW-0863">Zinc-finger</keyword>
<proteinExistence type="predicted"/>
<feature type="domain" description="C2H2-type" evidence="2">
    <location>
        <begin position="63"/>
        <end position="86"/>
    </location>
</feature>
<keyword evidence="1" id="KW-0479">Metal-binding</keyword>
<keyword evidence="4" id="KW-1185">Reference proteome</keyword>
<reference evidence="3 4" key="1">
    <citation type="submission" date="2024-08" db="EMBL/GenBank/DDBJ databases">
        <authorList>
            <person name="Cucini C."/>
            <person name="Frati F."/>
        </authorList>
    </citation>
    <scope>NUCLEOTIDE SEQUENCE [LARGE SCALE GENOMIC DNA]</scope>
</reference>
<evidence type="ECO:0000313" key="4">
    <source>
        <dbReference type="Proteomes" id="UP001642540"/>
    </source>
</evidence>
<name>A0ABP1PIV7_9HEXA</name>
<dbReference type="InterPro" id="IPR036236">
    <property type="entry name" value="Znf_C2H2_sf"/>
</dbReference>
<sequence>MNRDQNCPHCDKKLNSKLEVDYHIAENHQHILLTSKSCHVKLKNYCQYQKHMDTKLNATSHPFTCELCGKIYWTENHLNLHRRQEHFETLGMIPFSCKLCGKIL</sequence>
<dbReference type="SMART" id="SM00355">
    <property type="entry name" value="ZnF_C2H2"/>
    <property type="match status" value="2"/>
</dbReference>
<evidence type="ECO:0000259" key="2">
    <source>
        <dbReference type="PROSITE" id="PS50157"/>
    </source>
</evidence>
<evidence type="ECO:0000313" key="3">
    <source>
        <dbReference type="EMBL" id="CAL8068873.1"/>
    </source>
</evidence>
<dbReference type="InterPro" id="IPR013087">
    <property type="entry name" value="Znf_C2H2_type"/>
</dbReference>
<comment type="caution">
    <text evidence="3">The sequence shown here is derived from an EMBL/GenBank/DDBJ whole genome shotgun (WGS) entry which is preliminary data.</text>
</comment>
<dbReference type="Gene3D" id="3.30.160.60">
    <property type="entry name" value="Classic Zinc Finger"/>
    <property type="match status" value="1"/>
</dbReference>
<dbReference type="PROSITE" id="PS00028">
    <property type="entry name" value="ZINC_FINGER_C2H2_1"/>
    <property type="match status" value="1"/>
</dbReference>
<dbReference type="Proteomes" id="UP001642540">
    <property type="component" value="Unassembled WGS sequence"/>
</dbReference>
<organism evidence="3 4">
    <name type="scientific">Orchesella dallaii</name>
    <dbReference type="NCBI Taxonomy" id="48710"/>
    <lineage>
        <taxon>Eukaryota</taxon>
        <taxon>Metazoa</taxon>
        <taxon>Ecdysozoa</taxon>
        <taxon>Arthropoda</taxon>
        <taxon>Hexapoda</taxon>
        <taxon>Collembola</taxon>
        <taxon>Entomobryomorpha</taxon>
        <taxon>Entomobryoidea</taxon>
        <taxon>Orchesellidae</taxon>
        <taxon>Orchesellinae</taxon>
        <taxon>Orchesella</taxon>
    </lineage>
</organism>
<keyword evidence="1" id="KW-0862">Zinc</keyword>